<evidence type="ECO:0000313" key="3">
    <source>
        <dbReference type="Proteomes" id="UP001501116"/>
    </source>
</evidence>
<comment type="caution">
    <text evidence="2">The sequence shown here is derived from an EMBL/GenBank/DDBJ whole genome shotgun (WGS) entry which is preliminary data.</text>
</comment>
<feature type="domain" description="DnaJ homologue subfamily C member 28 conserved" evidence="1">
    <location>
        <begin position="14"/>
        <end position="81"/>
    </location>
</feature>
<dbReference type="Proteomes" id="UP001501116">
    <property type="component" value="Unassembled WGS sequence"/>
</dbReference>
<dbReference type="Pfam" id="PF09350">
    <property type="entry name" value="DJC28_CD"/>
    <property type="match status" value="1"/>
</dbReference>
<proteinExistence type="predicted"/>
<evidence type="ECO:0000313" key="2">
    <source>
        <dbReference type="EMBL" id="GAA1956206.1"/>
    </source>
</evidence>
<accession>A0ABN2QRY1</accession>
<reference evidence="2 3" key="1">
    <citation type="journal article" date="2019" name="Int. J. Syst. Evol. Microbiol.">
        <title>The Global Catalogue of Microorganisms (GCM) 10K type strain sequencing project: providing services to taxonomists for standard genome sequencing and annotation.</title>
        <authorList>
            <consortium name="The Broad Institute Genomics Platform"/>
            <consortium name="The Broad Institute Genome Sequencing Center for Infectious Disease"/>
            <person name="Wu L."/>
            <person name="Ma J."/>
        </authorList>
    </citation>
    <scope>NUCLEOTIDE SEQUENCE [LARGE SCALE GENOMIC DNA]</scope>
    <source>
        <strain evidence="2 3">JCM 14545</strain>
    </source>
</reference>
<protein>
    <submittedName>
        <fullName evidence="2">DUF1992 domain-containing protein</fullName>
    </submittedName>
</protein>
<dbReference type="InterPro" id="IPR018961">
    <property type="entry name" value="DnaJ_homolog_subfam-C_membr-28"/>
</dbReference>
<dbReference type="EMBL" id="BAAANN010000009">
    <property type="protein sequence ID" value="GAA1956206.1"/>
    <property type="molecule type" value="Genomic_DNA"/>
</dbReference>
<name>A0ABN2QRY1_9PSEU</name>
<evidence type="ECO:0000259" key="1">
    <source>
        <dbReference type="Pfam" id="PF09350"/>
    </source>
</evidence>
<sequence length="134" mass="15033">MTGRRPPGMPYESWLDKQVRQAEERGELAGLSGAGKPLAKGRPQTALEWAADLARREGDDTLAMLPPSLALAKEVELLPERAARERSERAVRALVAELNERIVKAYRLPQNGPPMRVRIVDADEVVEGWENRRR</sequence>
<dbReference type="RefSeq" id="WP_344417533.1">
    <property type="nucleotide sequence ID" value="NZ_BAAANN010000009.1"/>
</dbReference>
<gene>
    <name evidence="2" type="ORF">GCM10009754_27580</name>
</gene>
<keyword evidence="3" id="KW-1185">Reference proteome</keyword>
<organism evidence="2 3">
    <name type="scientific">Amycolatopsis minnesotensis</name>
    <dbReference type="NCBI Taxonomy" id="337894"/>
    <lineage>
        <taxon>Bacteria</taxon>
        <taxon>Bacillati</taxon>
        <taxon>Actinomycetota</taxon>
        <taxon>Actinomycetes</taxon>
        <taxon>Pseudonocardiales</taxon>
        <taxon>Pseudonocardiaceae</taxon>
        <taxon>Amycolatopsis</taxon>
    </lineage>
</organism>